<dbReference type="Gene3D" id="1.25.40.10">
    <property type="entry name" value="Tetratricopeptide repeat domain"/>
    <property type="match status" value="1"/>
</dbReference>
<name>A0A1F6CDM5_HANXR</name>
<accession>A0A1F6CDM5</accession>
<dbReference type="Pfam" id="PF14559">
    <property type="entry name" value="TPR_19"/>
    <property type="match status" value="1"/>
</dbReference>
<gene>
    <name evidence="2" type="ORF">A3F84_13980</name>
</gene>
<evidence type="ECO:0000313" key="2">
    <source>
        <dbReference type="EMBL" id="OGG47080.1"/>
    </source>
</evidence>
<dbReference type="EMBL" id="MFKF01000275">
    <property type="protein sequence ID" value="OGG47080.1"/>
    <property type="molecule type" value="Genomic_DNA"/>
</dbReference>
<proteinExistence type="predicted"/>
<feature type="chain" id="PRO_5009523391" evidence="1">
    <location>
        <begin position="24"/>
        <end position="178"/>
    </location>
</feature>
<feature type="signal peptide" evidence="1">
    <location>
        <begin position="1"/>
        <end position="23"/>
    </location>
</feature>
<dbReference type="SUPFAM" id="SSF48452">
    <property type="entry name" value="TPR-like"/>
    <property type="match status" value="1"/>
</dbReference>
<sequence length="178" mass="19547">MSRFYAILVGLALVIAVAGMAAAQEKKAEEKKAAPAAAAPGDTSKVKVSKEFLDRWKRINDMTKQKREFQAQKATTVAGVRGAEAEDAVLNQLYYKGGNRYPSRMELKNAIALLQETIKADPKAEGAAEAKYFIAQCYTQLGDKAEAQKYYDDVIQNHAATDWAKKAKEDLGQAKKSK</sequence>
<evidence type="ECO:0000313" key="3">
    <source>
        <dbReference type="Proteomes" id="UP000178606"/>
    </source>
</evidence>
<dbReference type="Proteomes" id="UP000178606">
    <property type="component" value="Unassembled WGS sequence"/>
</dbReference>
<comment type="caution">
    <text evidence="2">The sequence shown here is derived from an EMBL/GenBank/DDBJ whole genome shotgun (WGS) entry which is preliminary data.</text>
</comment>
<protein>
    <submittedName>
        <fullName evidence="2">Uncharacterized protein</fullName>
    </submittedName>
</protein>
<reference evidence="2 3" key="1">
    <citation type="journal article" date="2016" name="Nat. Commun.">
        <title>Thousands of microbial genomes shed light on interconnected biogeochemical processes in an aquifer system.</title>
        <authorList>
            <person name="Anantharaman K."/>
            <person name="Brown C.T."/>
            <person name="Hug L.A."/>
            <person name="Sharon I."/>
            <person name="Castelle C.J."/>
            <person name="Probst A.J."/>
            <person name="Thomas B.C."/>
            <person name="Singh A."/>
            <person name="Wilkins M.J."/>
            <person name="Karaoz U."/>
            <person name="Brodie E.L."/>
            <person name="Williams K.H."/>
            <person name="Hubbard S.S."/>
            <person name="Banfield J.F."/>
        </authorList>
    </citation>
    <scope>NUCLEOTIDE SEQUENCE [LARGE SCALE GENOMIC DNA]</scope>
    <source>
        <strain evidence="3">RIFCSPLOWO2_12_FULL_64_10</strain>
    </source>
</reference>
<dbReference type="AlphaFoldDB" id="A0A1F6CDM5"/>
<dbReference type="InterPro" id="IPR011990">
    <property type="entry name" value="TPR-like_helical_dom_sf"/>
</dbReference>
<keyword evidence="1" id="KW-0732">Signal</keyword>
<organism evidence="2 3">
    <name type="scientific">Handelsmanbacteria sp. (strain RIFCSPLOWO2_12_FULL_64_10)</name>
    <dbReference type="NCBI Taxonomy" id="1817868"/>
    <lineage>
        <taxon>Bacteria</taxon>
        <taxon>Candidatus Handelsmaniibacteriota</taxon>
    </lineage>
</organism>
<evidence type="ECO:0000256" key="1">
    <source>
        <dbReference type="SAM" id="SignalP"/>
    </source>
</evidence>